<evidence type="ECO:0000259" key="1">
    <source>
        <dbReference type="Pfam" id="PF00724"/>
    </source>
</evidence>
<proteinExistence type="predicted"/>
<dbReference type="RefSeq" id="WP_118954220.1">
    <property type="nucleotide sequence ID" value="NZ_QHCU01000002.1"/>
</dbReference>
<dbReference type="Gene3D" id="3.20.20.70">
    <property type="entry name" value="Aldolase class I"/>
    <property type="match status" value="1"/>
</dbReference>
<reference evidence="2 3" key="2">
    <citation type="journal article" date="2020" name="Int. J. Syst. Evol. Microbiol.">
        <title>Leptospira yasudae sp. nov. and Leptospira stimsonii sp. nov., two new species of the pathogenic group isolated from environmental sources.</title>
        <authorList>
            <person name="Casanovas-Massana A."/>
            <person name="Hamond C."/>
            <person name="Santos L.A."/>
            <person name="de Oliveira D."/>
            <person name="Hacker K.P."/>
            <person name="Balassiano I."/>
            <person name="Costa F."/>
            <person name="Medeiros M.A."/>
            <person name="Reis M.G."/>
            <person name="Ko A.I."/>
            <person name="Wunder E.A."/>
        </authorList>
    </citation>
    <scope>NUCLEOTIDE SEQUENCE [LARGE SCALE GENOMIC DNA]</scope>
    <source>
        <strain evidence="2 3">B21</strain>
    </source>
</reference>
<dbReference type="SUPFAM" id="SSF51395">
    <property type="entry name" value="FMN-linked oxidoreductases"/>
    <property type="match status" value="1"/>
</dbReference>
<sequence length="67" mass="7369">MDFATDLFESAKIGNVPLQNKIVMAPLPRLRAIDNVPNSLMVTYYSPLADTGSIVTEANSPSDRFVR</sequence>
<reference evidence="3" key="1">
    <citation type="submission" date="2018-05" db="EMBL/GenBank/DDBJ databases">
        <title>Leptospira yasudae sp. nov. and Leptospira stimsonii sp. nov., two pathogenic species of the genus Leptospira isolated from environmental sources.</title>
        <authorList>
            <person name="Casanovas-Massana A."/>
            <person name="Hamond C."/>
            <person name="Santos L.A."/>
            <person name="Hacker K.P."/>
            <person name="Balassiano I."/>
            <person name="Medeiros M.A."/>
            <person name="Reis M.G."/>
            <person name="Ko A.I."/>
            <person name="Wunder E.A."/>
        </authorList>
    </citation>
    <scope>NUCLEOTIDE SEQUENCE [LARGE SCALE GENOMIC DNA]</scope>
    <source>
        <strain evidence="3">B21</strain>
    </source>
</reference>
<accession>A0ABX9M7M8</accession>
<comment type="caution">
    <text evidence="2">The sequence shown here is derived from an EMBL/GenBank/DDBJ whole genome shotgun (WGS) entry which is preliminary data.</text>
</comment>
<protein>
    <recommendedName>
        <fullName evidence="1">NADH:flavin oxidoreductase/NADH oxidase N-terminal domain-containing protein</fullName>
    </recommendedName>
</protein>
<organism evidence="2 3">
    <name type="scientific">Leptospira yasudae</name>
    <dbReference type="NCBI Taxonomy" id="2202201"/>
    <lineage>
        <taxon>Bacteria</taxon>
        <taxon>Pseudomonadati</taxon>
        <taxon>Spirochaetota</taxon>
        <taxon>Spirochaetia</taxon>
        <taxon>Leptospirales</taxon>
        <taxon>Leptospiraceae</taxon>
        <taxon>Leptospira</taxon>
    </lineage>
</organism>
<dbReference type="Pfam" id="PF00724">
    <property type="entry name" value="Oxidored_FMN"/>
    <property type="match status" value="1"/>
</dbReference>
<gene>
    <name evidence="2" type="ORF">DLM77_01035</name>
</gene>
<evidence type="ECO:0000313" key="2">
    <source>
        <dbReference type="EMBL" id="RHX82084.1"/>
    </source>
</evidence>
<keyword evidence="3" id="KW-1185">Reference proteome</keyword>
<dbReference type="Proteomes" id="UP000285569">
    <property type="component" value="Unassembled WGS sequence"/>
</dbReference>
<name>A0ABX9M7M8_9LEPT</name>
<dbReference type="EMBL" id="QHCR01000001">
    <property type="protein sequence ID" value="RHX82084.1"/>
    <property type="molecule type" value="Genomic_DNA"/>
</dbReference>
<dbReference type="InterPro" id="IPR013785">
    <property type="entry name" value="Aldolase_TIM"/>
</dbReference>
<dbReference type="InterPro" id="IPR001155">
    <property type="entry name" value="OxRdtase_FMN_N"/>
</dbReference>
<feature type="domain" description="NADH:flavin oxidoreductase/NADH oxidase N-terminal" evidence="1">
    <location>
        <begin position="6"/>
        <end position="62"/>
    </location>
</feature>
<evidence type="ECO:0000313" key="3">
    <source>
        <dbReference type="Proteomes" id="UP000285569"/>
    </source>
</evidence>